<dbReference type="Proteomes" id="UP001610657">
    <property type="component" value="Unassembled WGS sequence"/>
</dbReference>
<feature type="compositionally biased region" description="Low complexity" evidence="1">
    <location>
        <begin position="14"/>
        <end position="23"/>
    </location>
</feature>
<gene>
    <name evidence="2" type="ORF">RA271_28800</name>
</gene>
<organism evidence="2 3">
    <name type="scientific">Pseudomonas syringae pv. tagetis</name>
    <dbReference type="NCBI Taxonomy" id="129140"/>
    <lineage>
        <taxon>Bacteria</taxon>
        <taxon>Pseudomonadati</taxon>
        <taxon>Pseudomonadota</taxon>
        <taxon>Gammaproteobacteria</taxon>
        <taxon>Pseudomonadales</taxon>
        <taxon>Pseudomonadaceae</taxon>
        <taxon>Pseudomonas</taxon>
    </lineage>
</organism>
<feature type="compositionally biased region" description="Polar residues" evidence="1">
    <location>
        <begin position="1"/>
        <end position="13"/>
    </location>
</feature>
<keyword evidence="3" id="KW-1185">Reference proteome</keyword>
<evidence type="ECO:0000313" key="3">
    <source>
        <dbReference type="Proteomes" id="UP001610657"/>
    </source>
</evidence>
<dbReference type="EMBL" id="JAVCQK010000400">
    <property type="protein sequence ID" value="MFH7519125.1"/>
    <property type="molecule type" value="Genomic_DNA"/>
</dbReference>
<proteinExistence type="predicted"/>
<feature type="region of interest" description="Disordered" evidence="1">
    <location>
        <begin position="1"/>
        <end position="48"/>
    </location>
</feature>
<evidence type="ECO:0000256" key="1">
    <source>
        <dbReference type="SAM" id="MobiDB-lite"/>
    </source>
</evidence>
<name>A0ABW7NW35_9PSED</name>
<feature type="non-terminal residue" evidence="2">
    <location>
        <position position="1"/>
    </location>
</feature>
<evidence type="ECO:0000313" key="2">
    <source>
        <dbReference type="EMBL" id="MFH7519125.1"/>
    </source>
</evidence>
<accession>A0ABW7NW35</accession>
<dbReference type="SUPFAM" id="SSF58104">
    <property type="entry name" value="Methyl-accepting chemotaxis protein (MCP) signaling domain"/>
    <property type="match status" value="1"/>
</dbReference>
<protein>
    <submittedName>
        <fullName evidence="2">Methyl-accepting chemotaxis protein</fullName>
    </submittedName>
</protein>
<reference evidence="2 3" key="1">
    <citation type="submission" date="2023-08" db="EMBL/GenBank/DDBJ databases">
        <title>Genomic and mutational analysis of Pseudomonas syringae pv. tagetis EB037 pathogenicity on sunflower.</title>
        <authorList>
            <person name="Maul J.E."/>
        </authorList>
    </citation>
    <scope>NUCLEOTIDE SEQUENCE [LARGE SCALE GENOMIC DNA]</scope>
    <source>
        <strain evidence="2 3">EB037_T1</strain>
    </source>
</reference>
<comment type="caution">
    <text evidence="2">The sequence shown here is derived from an EMBL/GenBank/DDBJ whole genome shotgun (WGS) entry which is preliminary data.</text>
</comment>
<sequence>AFHPHQVSSLARRTTTSTQEITTKVAPNNQSTPQDVTSNQAGVDQVDKGMYVNDEVEMAIGYIME</sequence>
<feature type="compositionally biased region" description="Polar residues" evidence="1">
    <location>
        <begin position="25"/>
        <end position="42"/>
    </location>
</feature>